<keyword evidence="3" id="KW-1185">Reference proteome</keyword>
<evidence type="ECO:0000256" key="1">
    <source>
        <dbReference type="SAM" id="MobiDB-lite"/>
    </source>
</evidence>
<evidence type="ECO:0000313" key="2">
    <source>
        <dbReference type="EMBL" id="GAA4572326.1"/>
    </source>
</evidence>
<dbReference type="EMBL" id="BAABGU010000018">
    <property type="protein sequence ID" value="GAA4572326.1"/>
    <property type="molecule type" value="Genomic_DNA"/>
</dbReference>
<dbReference type="Proteomes" id="UP001500307">
    <property type="component" value="Unassembled WGS sequence"/>
</dbReference>
<protein>
    <recommendedName>
        <fullName evidence="4">Transcriptional regulator</fullName>
    </recommendedName>
</protein>
<organism evidence="2 3">
    <name type="scientific">Micromonospora coerulea</name>
    <dbReference type="NCBI Taxonomy" id="47856"/>
    <lineage>
        <taxon>Bacteria</taxon>
        <taxon>Bacillati</taxon>
        <taxon>Actinomycetota</taxon>
        <taxon>Actinomycetes</taxon>
        <taxon>Micromonosporales</taxon>
        <taxon>Micromonosporaceae</taxon>
        <taxon>Micromonospora</taxon>
    </lineage>
</organism>
<accession>A0ABP8SRC3</accession>
<name>A0ABP8SRC3_9ACTN</name>
<gene>
    <name evidence="2" type="ORF">GCM10023176_35030</name>
</gene>
<feature type="region of interest" description="Disordered" evidence="1">
    <location>
        <begin position="15"/>
        <end position="42"/>
    </location>
</feature>
<reference evidence="3" key="1">
    <citation type="journal article" date="2019" name="Int. J. Syst. Evol. Microbiol.">
        <title>The Global Catalogue of Microorganisms (GCM) 10K type strain sequencing project: providing services to taxonomists for standard genome sequencing and annotation.</title>
        <authorList>
            <consortium name="The Broad Institute Genomics Platform"/>
            <consortium name="The Broad Institute Genome Sequencing Center for Infectious Disease"/>
            <person name="Wu L."/>
            <person name="Ma J."/>
        </authorList>
    </citation>
    <scope>NUCLEOTIDE SEQUENCE [LARGE SCALE GENOMIC DNA]</scope>
    <source>
        <strain evidence="3">JCM 3175</strain>
    </source>
</reference>
<evidence type="ECO:0008006" key="4">
    <source>
        <dbReference type="Google" id="ProtNLM"/>
    </source>
</evidence>
<sequence>MHRCDRAEHRYLAALDTLGPLPPPANPKPRQRSEPLFWQPANPDRTRRAENLAAWHLMLIDRLMGSDAEDRLDRLASHPALDGPEHTFLRARLAHRHGALDTARTLVADAALV</sequence>
<proteinExistence type="predicted"/>
<comment type="caution">
    <text evidence="2">The sequence shown here is derived from an EMBL/GenBank/DDBJ whole genome shotgun (WGS) entry which is preliminary data.</text>
</comment>
<evidence type="ECO:0000313" key="3">
    <source>
        <dbReference type="Proteomes" id="UP001500307"/>
    </source>
</evidence>